<accession>A0A1I6GTR5</accession>
<gene>
    <name evidence="5" type="ORF">SAMN04488002_1960</name>
</gene>
<dbReference type="RefSeq" id="WP_090216025.1">
    <property type="nucleotide sequence ID" value="NZ_FOYO01000001.1"/>
</dbReference>
<dbReference type="GO" id="GO:0003700">
    <property type="term" value="F:DNA-binding transcription factor activity"/>
    <property type="evidence" value="ECO:0007669"/>
    <property type="project" value="InterPro"/>
</dbReference>
<dbReference type="InterPro" id="IPR000835">
    <property type="entry name" value="HTH_MarR-typ"/>
</dbReference>
<sequence>MPLSKISATAPKAPGTPASDMLLRQFVGYRVKRANLLIQDDMAKTLEPFGLRTGTFSALAVVISNPGISQSDLSDVLNIKRSGVVVVVDELERAGVLKRKPVKGDRRTNALTVTAAGRRLWNKVEKAVQDHEAVLFSGLDLEEIATLHDLLARATKSPISDLEKEQ</sequence>
<protein>
    <submittedName>
        <fullName evidence="5">DNA-binding transcriptional regulator, MarR family</fullName>
    </submittedName>
</protein>
<organism evidence="5 6">
    <name type="scientific">Litoreibacter janthinus</name>
    <dbReference type="NCBI Taxonomy" id="670154"/>
    <lineage>
        <taxon>Bacteria</taxon>
        <taxon>Pseudomonadati</taxon>
        <taxon>Pseudomonadota</taxon>
        <taxon>Alphaproteobacteria</taxon>
        <taxon>Rhodobacterales</taxon>
        <taxon>Roseobacteraceae</taxon>
        <taxon>Litoreibacter</taxon>
    </lineage>
</organism>
<dbReference type="Pfam" id="PF12802">
    <property type="entry name" value="MarR_2"/>
    <property type="match status" value="1"/>
</dbReference>
<keyword evidence="1" id="KW-0805">Transcription regulation</keyword>
<dbReference type="Gene3D" id="1.10.10.10">
    <property type="entry name" value="Winged helix-like DNA-binding domain superfamily/Winged helix DNA-binding domain"/>
    <property type="match status" value="1"/>
</dbReference>
<name>A0A1I6GTR5_9RHOB</name>
<dbReference type="InterPro" id="IPR036390">
    <property type="entry name" value="WH_DNA-bd_sf"/>
</dbReference>
<dbReference type="EMBL" id="FOYO01000001">
    <property type="protein sequence ID" value="SFR45489.1"/>
    <property type="molecule type" value="Genomic_DNA"/>
</dbReference>
<dbReference type="PRINTS" id="PR00598">
    <property type="entry name" value="HTHMARR"/>
</dbReference>
<dbReference type="Proteomes" id="UP000199658">
    <property type="component" value="Unassembled WGS sequence"/>
</dbReference>
<dbReference type="AlphaFoldDB" id="A0A1I6GTR5"/>
<evidence type="ECO:0000256" key="1">
    <source>
        <dbReference type="ARBA" id="ARBA00023015"/>
    </source>
</evidence>
<dbReference type="STRING" id="670154.SAMN04488002_1960"/>
<dbReference type="PANTHER" id="PTHR42756:SF1">
    <property type="entry name" value="TRANSCRIPTIONAL REPRESSOR OF EMRAB OPERON"/>
    <property type="match status" value="1"/>
</dbReference>
<dbReference type="OrthoDB" id="8077146at2"/>
<dbReference type="PROSITE" id="PS50995">
    <property type="entry name" value="HTH_MARR_2"/>
    <property type="match status" value="1"/>
</dbReference>
<evidence type="ECO:0000256" key="2">
    <source>
        <dbReference type="ARBA" id="ARBA00023125"/>
    </source>
</evidence>
<feature type="domain" description="HTH marR-type" evidence="4">
    <location>
        <begin position="24"/>
        <end position="156"/>
    </location>
</feature>
<evidence type="ECO:0000259" key="4">
    <source>
        <dbReference type="PROSITE" id="PS50995"/>
    </source>
</evidence>
<dbReference type="PANTHER" id="PTHR42756">
    <property type="entry name" value="TRANSCRIPTIONAL REGULATOR, MARR"/>
    <property type="match status" value="1"/>
</dbReference>
<proteinExistence type="predicted"/>
<keyword evidence="3" id="KW-0804">Transcription</keyword>
<evidence type="ECO:0000313" key="6">
    <source>
        <dbReference type="Proteomes" id="UP000199658"/>
    </source>
</evidence>
<dbReference type="SMART" id="SM00347">
    <property type="entry name" value="HTH_MARR"/>
    <property type="match status" value="1"/>
</dbReference>
<evidence type="ECO:0000256" key="3">
    <source>
        <dbReference type="ARBA" id="ARBA00023163"/>
    </source>
</evidence>
<dbReference type="GO" id="GO:0003677">
    <property type="term" value="F:DNA binding"/>
    <property type="evidence" value="ECO:0007669"/>
    <property type="project" value="UniProtKB-KW"/>
</dbReference>
<dbReference type="SUPFAM" id="SSF46785">
    <property type="entry name" value="Winged helix' DNA-binding domain"/>
    <property type="match status" value="1"/>
</dbReference>
<evidence type="ECO:0000313" key="5">
    <source>
        <dbReference type="EMBL" id="SFR45489.1"/>
    </source>
</evidence>
<reference evidence="6" key="1">
    <citation type="submission" date="2016-10" db="EMBL/GenBank/DDBJ databases">
        <authorList>
            <person name="Varghese N."/>
            <person name="Submissions S."/>
        </authorList>
    </citation>
    <scope>NUCLEOTIDE SEQUENCE [LARGE SCALE GENOMIC DNA]</scope>
    <source>
        <strain evidence="6">DSM 26921</strain>
    </source>
</reference>
<keyword evidence="2 5" id="KW-0238">DNA-binding</keyword>
<dbReference type="InterPro" id="IPR036388">
    <property type="entry name" value="WH-like_DNA-bd_sf"/>
</dbReference>
<keyword evidence="6" id="KW-1185">Reference proteome</keyword>